<name>A0A6J4NRF9_9ACTN</name>
<sequence>MRFMLTFRIPMETGNKMIKDGSLPETLRTILEDLEPEAAYFSDVEGARGGYMVVNMDDASQMPAISEPLFLGLGATIQAHPVMVPEDLEKAGADLQQVVQKYG</sequence>
<dbReference type="EMBL" id="CADCUV010000042">
    <property type="protein sequence ID" value="CAA9396154.1"/>
    <property type="molecule type" value="Genomic_DNA"/>
</dbReference>
<protein>
    <recommendedName>
        <fullName evidence="2">Muconolactone isomerase domain-containing protein</fullName>
    </recommendedName>
</protein>
<dbReference type="AlphaFoldDB" id="A0A6J4NRF9"/>
<gene>
    <name evidence="1" type="ORF">AVDCRST_MAG22-891</name>
</gene>
<reference evidence="1" key="1">
    <citation type="submission" date="2020-02" db="EMBL/GenBank/DDBJ databases">
        <authorList>
            <person name="Meier V. D."/>
        </authorList>
    </citation>
    <scope>NUCLEOTIDE SEQUENCE</scope>
    <source>
        <strain evidence="1">AVDCRST_MAG22</strain>
    </source>
</reference>
<evidence type="ECO:0008006" key="2">
    <source>
        <dbReference type="Google" id="ProtNLM"/>
    </source>
</evidence>
<evidence type="ECO:0000313" key="1">
    <source>
        <dbReference type="EMBL" id="CAA9396154.1"/>
    </source>
</evidence>
<accession>A0A6J4NRF9</accession>
<organism evidence="1">
    <name type="scientific">uncultured Rubrobacteraceae bacterium</name>
    <dbReference type="NCBI Taxonomy" id="349277"/>
    <lineage>
        <taxon>Bacteria</taxon>
        <taxon>Bacillati</taxon>
        <taxon>Actinomycetota</taxon>
        <taxon>Rubrobacteria</taxon>
        <taxon>Rubrobacterales</taxon>
        <taxon>Rubrobacteraceae</taxon>
        <taxon>environmental samples</taxon>
    </lineage>
</organism>
<proteinExistence type="predicted"/>